<dbReference type="Gene3D" id="3.30.200.20">
    <property type="entry name" value="Phosphorylase Kinase, domain 1"/>
    <property type="match status" value="1"/>
</dbReference>
<accession>A0ABP1FRM6</accession>
<dbReference type="SUPFAM" id="SSF47473">
    <property type="entry name" value="EF-hand"/>
    <property type="match status" value="1"/>
</dbReference>
<dbReference type="InterPro" id="IPR011992">
    <property type="entry name" value="EF-hand-dom_pair"/>
</dbReference>
<dbReference type="PROSITE" id="PS00108">
    <property type="entry name" value="PROTEIN_KINASE_ST"/>
    <property type="match status" value="1"/>
</dbReference>
<organism evidence="9 10">
    <name type="scientific">Coccomyxa viridis</name>
    <dbReference type="NCBI Taxonomy" id="1274662"/>
    <lineage>
        <taxon>Eukaryota</taxon>
        <taxon>Viridiplantae</taxon>
        <taxon>Chlorophyta</taxon>
        <taxon>core chlorophytes</taxon>
        <taxon>Trebouxiophyceae</taxon>
        <taxon>Trebouxiophyceae incertae sedis</taxon>
        <taxon>Coccomyxaceae</taxon>
        <taxon>Coccomyxa</taxon>
    </lineage>
</organism>
<evidence type="ECO:0000256" key="2">
    <source>
        <dbReference type="ARBA" id="ARBA00022679"/>
    </source>
</evidence>
<evidence type="ECO:0000256" key="4">
    <source>
        <dbReference type="ARBA" id="ARBA00022777"/>
    </source>
</evidence>
<sequence>MSSRIDAWEVNKHTEYKPVKCGYADGFLEKYELGEELGRGGFGVVRVVTHRQNGKQYAAKSIKKLLQVPNLPIQRQAAHLANVKREVSVLYRLRGTLNVVNFIEALEDDEDVHIIMELCTGGELAHSLAKRHYSERTVASYMRAVLRTLAQCHSHRILHRDIKPSNFMLLNNSDRSPLKAIDFGLAVFFEPGQLPRTDLGLEGTPWFLAPENLDSEFYPASDLWSAGVMAFQLLSGFMPFDDRRNRRNPTLSQIWKSILTEEPDFASSAWKDVSGDAKNFVGLLLAKDPKLRPTAKEALNHKWLSGGTSAERAKGKPLQETVVQRIQRFNQANLLKRTIFELIAEELLQTLMPESRDPSSHGSMPVGGATIGDPQKQGSHKRPFEAGDKRDDTPALRGPGGGAIEGPPLLGRISAGSAHGGLEYYRSRGESVHGGASALLHDQRGGSVHGGRTYWRILRAAATAAKWHSRSVHGTSDYMRWVGRSQEERSEQRKAARLCLDTSAHAGTEFQRLMTVLSNANLQSMDVDQKDASLPETASSALMDACQSPSRRAGSHSPRPQSGLSLAALPAIPETTEGAMQRALSSGEEGRRGQRAYASFMHSSGDSLDLNKLSDEKGAQLASYPVDVPRTAMQEALHAGALEQSQDQQHGVCVPRLQQAAHLEEARDKTAGLSLSSGDSPSNGSLGPRRVSFNVGSKEADGPNSGCSMVLADSQSRAISLSELREVMRKMKFTREAEAVTEAELSQGLASLGYTLDPSETSALVRPMDAKGVISKSAFVASQLDWPKIQADFREQWLAAAQKVFKSLDSQSNGLTMERLMCVLREKLPAAEIEYAVEDALVDAGYKDEEEIDFEGFIKIMRAGSVDSLDHLDQYDARLSTISSPSGKSLSDLIDQ</sequence>
<evidence type="ECO:0000256" key="1">
    <source>
        <dbReference type="ARBA" id="ARBA00022527"/>
    </source>
</evidence>
<evidence type="ECO:0000259" key="8">
    <source>
        <dbReference type="PROSITE" id="PS50011"/>
    </source>
</evidence>
<feature type="region of interest" description="Disordered" evidence="7">
    <location>
        <begin position="666"/>
        <end position="707"/>
    </location>
</feature>
<dbReference type="SMART" id="SM00220">
    <property type="entry name" value="S_TKc"/>
    <property type="match status" value="1"/>
</dbReference>
<keyword evidence="5 6" id="KW-0067">ATP-binding</keyword>
<dbReference type="InterPro" id="IPR050205">
    <property type="entry name" value="CDPK_Ser/Thr_kinases"/>
</dbReference>
<feature type="domain" description="Protein kinase" evidence="8">
    <location>
        <begin position="31"/>
        <end position="304"/>
    </location>
</feature>
<dbReference type="PANTHER" id="PTHR24349">
    <property type="entry name" value="SERINE/THREONINE-PROTEIN KINASE"/>
    <property type="match status" value="1"/>
</dbReference>
<reference evidence="9 10" key="1">
    <citation type="submission" date="2024-06" db="EMBL/GenBank/DDBJ databases">
        <authorList>
            <person name="Kraege A."/>
            <person name="Thomma B."/>
        </authorList>
    </citation>
    <scope>NUCLEOTIDE SEQUENCE [LARGE SCALE GENOMIC DNA]</scope>
</reference>
<feature type="binding site" evidence="6">
    <location>
        <position position="64"/>
    </location>
    <ligand>
        <name>ATP</name>
        <dbReference type="ChEBI" id="CHEBI:30616"/>
    </ligand>
</feature>
<evidence type="ECO:0000256" key="6">
    <source>
        <dbReference type="PROSITE-ProRule" id="PRU10141"/>
    </source>
</evidence>
<evidence type="ECO:0000256" key="3">
    <source>
        <dbReference type="ARBA" id="ARBA00022741"/>
    </source>
</evidence>
<dbReference type="InterPro" id="IPR011009">
    <property type="entry name" value="Kinase-like_dom_sf"/>
</dbReference>
<dbReference type="PROSITE" id="PS50011">
    <property type="entry name" value="PROTEIN_KINASE_DOM"/>
    <property type="match status" value="1"/>
</dbReference>
<dbReference type="Pfam" id="PF00069">
    <property type="entry name" value="Pkinase"/>
    <property type="match status" value="1"/>
</dbReference>
<dbReference type="InterPro" id="IPR000719">
    <property type="entry name" value="Prot_kinase_dom"/>
</dbReference>
<feature type="compositionally biased region" description="Basic and acidic residues" evidence="7">
    <location>
        <begin position="382"/>
        <end position="394"/>
    </location>
</feature>
<keyword evidence="4" id="KW-0418">Kinase</keyword>
<protein>
    <submittedName>
        <fullName evidence="9">G2773 protein</fullName>
    </submittedName>
</protein>
<comment type="caution">
    <text evidence="9">The sequence shown here is derived from an EMBL/GenBank/DDBJ whole genome shotgun (WGS) entry which is preliminary data.</text>
</comment>
<evidence type="ECO:0000256" key="7">
    <source>
        <dbReference type="SAM" id="MobiDB-lite"/>
    </source>
</evidence>
<dbReference type="CDD" id="cd05117">
    <property type="entry name" value="STKc_CAMK"/>
    <property type="match status" value="1"/>
</dbReference>
<dbReference type="SUPFAM" id="SSF56112">
    <property type="entry name" value="Protein kinase-like (PK-like)"/>
    <property type="match status" value="1"/>
</dbReference>
<gene>
    <name evidence="9" type="primary">g2773</name>
    <name evidence="9" type="ORF">VP750_LOCUS2376</name>
</gene>
<dbReference type="InterPro" id="IPR008271">
    <property type="entry name" value="Ser/Thr_kinase_AS"/>
</dbReference>
<keyword evidence="2" id="KW-0808">Transferase</keyword>
<feature type="compositionally biased region" description="Low complexity" evidence="7">
    <location>
        <begin position="672"/>
        <end position="687"/>
    </location>
</feature>
<feature type="region of interest" description="Disordered" evidence="7">
    <location>
        <begin position="530"/>
        <end position="564"/>
    </location>
</feature>
<feature type="region of interest" description="Disordered" evidence="7">
    <location>
        <begin position="354"/>
        <end position="409"/>
    </location>
</feature>
<keyword evidence="1" id="KW-0723">Serine/threonine-protein kinase</keyword>
<dbReference type="Gene3D" id="1.10.510.10">
    <property type="entry name" value="Transferase(Phosphotransferase) domain 1"/>
    <property type="match status" value="1"/>
</dbReference>
<dbReference type="EMBL" id="CAXHTA020000004">
    <property type="protein sequence ID" value="CAL5220717.1"/>
    <property type="molecule type" value="Genomic_DNA"/>
</dbReference>
<name>A0ABP1FRM6_9CHLO</name>
<evidence type="ECO:0000256" key="5">
    <source>
        <dbReference type="ARBA" id="ARBA00022840"/>
    </source>
</evidence>
<dbReference type="PROSITE" id="PS00107">
    <property type="entry name" value="PROTEIN_KINASE_ATP"/>
    <property type="match status" value="1"/>
</dbReference>
<proteinExistence type="predicted"/>
<dbReference type="Proteomes" id="UP001497392">
    <property type="component" value="Unassembled WGS sequence"/>
</dbReference>
<keyword evidence="3 6" id="KW-0547">Nucleotide-binding</keyword>
<dbReference type="InterPro" id="IPR017441">
    <property type="entry name" value="Protein_kinase_ATP_BS"/>
</dbReference>
<dbReference type="Gene3D" id="1.10.238.10">
    <property type="entry name" value="EF-hand"/>
    <property type="match status" value="1"/>
</dbReference>
<keyword evidence="10" id="KW-1185">Reference proteome</keyword>
<evidence type="ECO:0000313" key="10">
    <source>
        <dbReference type="Proteomes" id="UP001497392"/>
    </source>
</evidence>
<evidence type="ECO:0000313" key="9">
    <source>
        <dbReference type="EMBL" id="CAL5220717.1"/>
    </source>
</evidence>